<keyword evidence="3" id="KW-1185">Reference proteome</keyword>
<sequence>MVKKLLYTCIICFITCMITYVPVQATENEEEYFRFVEDAFHAQVSLSEKERDLAEIKKILQPYLTGQLSNKFIKENVIKTDKGYQAFGSDFAPHYVPFFSYNEKTKVVKYGEDVYVFEYFGDKDGPVSYGDHYMGVKISEVNGSWKISEVLSEIPKSITERIEPHQINKELDTALKSLNTHFYSVRTPILMTMHFPHLF</sequence>
<reference evidence="2 3" key="1">
    <citation type="submission" date="2021-05" db="EMBL/GenBank/DDBJ databases">
        <title>Novel Bacillus species.</title>
        <authorList>
            <person name="Liu G."/>
        </authorList>
    </citation>
    <scope>NUCLEOTIDE SEQUENCE [LARGE SCALE GENOMIC DNA]</scope>
    <source>
        <strain evidence="2 3">FJAT-49682</strain>
    </source>
</reference>
<dbReference type="AlphaFoldDB" id="A0A942UHA6"/>
<dbReference type="EMBL" id="JAGYPN010000001">
    <property type="protein sequence ID" value="MBS4221451.1"/>
    <property type="molecule type" value="Genomic_DNA"/>
</dbReference>
<gene>
    <name evidence="2" type="ORF">KHA91_01605</name>
</gene>
<evidence type="ECO:0000313" key="2">
    <source>
        <dbReference type="EMBL" id="MBS4221451.1"/>
    </source>
</evidence>
<evidence type="ECO:0000313" key="3">
    <source>
        <dbReference type="Proteomes" id="UP000676456"/>
    </source>
</evidence>
<protein>
    <submittedName>
        <fullName evidence="2">DUF3993 domain-containing protein</fullName>
    </submittedName>
</protein>
<feature type="chain" id="PRO_5037165029" evidence="1">
    <location>
        <begin position="26"/>
        <end position="199"/>
    </location>
</feature>
<comment type="caution">
    <text evidence="2">The sequence shown here is derived from an EMBL/GenBank/DDBJ whole genome shotgun (WGS) entry which is preliminary data.</text>
</comment>
<dbReference type="RefSeq" id="WP_213096470.1">
    <property type="nucleotide sequence ID" value="NZ_JAGYPH010000001.1"/>
</dbReference>
<name>A0A942UHA6_9BACI</name>
<dbReference type="Pfam" id="PF13158">
    <property type="entry name" value="DUF3993"/>
    <property type="match status" value="1"/>
</dbReference>
<dbReference type="Proteomes" id="UP000676456">
    <property type="component" value="Unassembled WGS sequence"/>
</dbReference>
<keyword evidence="1" id="KW-0732">Signal</keyword>
<evidence type="ECO:0000256" key="1">
    <source>
        <dbReference type="SAM" id="SignalP"/>
    </source>
</evidence>
<accession>A0A942UHA6</accession>
<feature type="signal peptide" evidence="1">
    <location>
        <begin position="1"/>
        <end position="25"/>
    </location>
</feature>
<dbReference type="InterPro" id="IPR025056">
    <property type="entry name" value="DUF3993"/>
</dbReference>
<organism evidence="2 3">
    <name type="scientific">Lederbergia citrea</name>
    <dbReference type="NCBI Taxonomy" id="2833581"/>
    <lineage>
        <taxon>Bacteria</taxon>
        <taxon>Bacillati</taxon>
        <taxon>Bacillota</taxon>
        <taxon>Bacilli</taxon>
        <taxon>Bacillales</taxon>
        <taxon>Bacillaceae</taxon>
        <taxon>Lederbergia</taxon>
    </lineage>
</organism>
<proteinExistence type="predicted"/>